<evidence type="ECO:0000313" key="2">
    <source>
        <dbReference type="EMBL" id="KAF5831778.1"/>
    </source>
</evidence>
<name>A0ABQ7GB01_DUNSA</name>
<dbReference type="Proteomes" id="UP000815325">
    <property type="component" value="Unassembled WGS sequence"/>
</dbReference>
<comment type="caution">
    <text evidence="2">The sequence shown here is derived from an EMBL/GenBank/DDBJ whole genome shotgun (WGS) entry which is preliminary data.</text>
</comment>
<feature type="compositionally biased region" description="Low complexity" evidence="1">
    <location>
        <begin position="94"/>
        <end position="103"/>
    </location>
</feature>
<feature type="region of interest" description="Disordered" evidence="1">
    <location>
        <begin position="1"/>
        <end position="122"/>
    </location>
</feature>
<reference evidence="2" key="1">
    <citation type="submission" date="2017-08" db="EMBL/GenBank/DDBJ databases">
        <authorList>
            <person name="Polle J.E."/>
            <person name="Barry K."/>
            <person name="Cushman J."/>
            <person name="Schmutz J."/>
            <person name="Tran D."/>
            <person name="Hathwaick L.T."/>
            <person name="Yim W.C."/>
            <person name="Jenkins J."/>
            <person name="Mckie-Krisberg Z.M."/>
            <person name="Prochnik S."/>
            <person name="Lindquist E."/>
            <person name="Dockter R.B."/>
            <person name="Adam C."/>
            <person name="Molina H."/>
            <person name="Bunkerborg J."/>
            <person name="Jin E."/>
            <person name="Buchheim M."/>
            <person name="Magnuson J."/>
        </authorList>
    </citation>
    <scope>NUCLEOTIDE SEQUENCE</scope>
    <source>
        <strain evidence="2">CCAP 19/18</strain>
    </source>
</reference>
<dbReference type="EMBL" id="MU069922">
    <property type="protein sequence ID" value="KAF5831778.1"/>
    <property type="molecule type" value="Genomic_DNA"/>
</dbReference>
<sequence length="197" mass="20584">MGLLAAGSKRVGSVVAQGKDAVSQAKGAAQEDKQPSIGKEKSQGFYYDKARNRWVIEGEEPAEPPPPPPPPPTILGPQTGMRSRYVDPLFSGSAQPPEQAAPPSCLLPVPPQGNTPAAPLSTFYVPSAPTNFKEGITEGSSSGGDHSNEISACRHVNQIASDEHLPFNAGTAAFGSLEAAFKLSGQNDGQEFKDVAF</sequence>
<proteinExistence type="predicted"/>
<protein>
    <submittedName>
        <fullName evidence="2">Uncharacterized protein</fullName>
    </submittedName>
</protein>
<keyword evidence="3" id="KW-1185">Reference proteome</keyword>
<gene>
    <name evidence="2" type="ORF">DUNSADRAFT_12588</name>
</gene>
<accession>A0ABQ7GB01</accession>
<feature type="compositionally biased region" description="Pro residues" evidence="1">
    <location>
        <begin position="63"/>
        <end position="74"/>
    </location>
</feature>
<evidence type="ECO:0000313" key="3">
    <source>
        <dbReference type="Proteomes" id="UP000815325"/>
    </source>
</evidence>
<feature type="compositionally biased region" description="Basic and acidic residues" evidence="1">
    <location>
        <begin position="29"/>
        <end position="56"/>
    </location>
</feature>
<organism evidence="2 3">
    <name type="scientific">Dunaliella salina</name>
    <name type="common">Green alga</name>
    <name type="synonym">Protococcus salinus</name>
    <dbReference type="NCBI Taxonomy" id="3046"/>
    <lineage>
        <taxon>Eukaryota</taxon>
        <taxon>Viridiplantae</taxon>
        <taxon>Chlorophyta</taxon>
        <taxon>core chlorophytes</taxon>
        <taxon>Chlorophyceae</taxon>
        <taxon>CS clade</taxon>
        <taxon>Chlamydomonadales</taxon>
        <taxon>Dunaliellaceae</taxon>
        <taxon>Dunaliella</taxon>
    </lineage>
</organism>
<evidence type="ECO:0000256" key="1">
    <source>
        <dbReference type="SAM" id="MobiDB-lite"/>
    </source>
</evidence>